<organism evidence="1 2">
    <name type="scientific">Desulfuribacillus alkaliarsenatis</name>
    <dbReference type="NCBI Taxonomy" id="766136"/>
    <lineage>
        <taxon>Bacteria</taxon>
        <taxon>Bacillati</taxon>
        <taxon>Bacillota</taxon>
        <taxon>Desulfuribacillia</taxon>
        <taxon>Desulfuribacillales</taxon>
        <taxon>Desulfuribacillaceae</taxon>
        <taxon>Desulfuribacillus</taxon>
    </lineage>
</organism>
<comment type="caution">
    <text evidence="1">The sequence shown here is derived from an EMBL/GenBank/DDBJ whole genome shotgun (WGS) entry which is preliminary data.</text>
</comment>
<evidence type="ECO:0000313" key="2">
    <source>
        <dbReference type="Proteomes" id="UP000094296"/>
    </source>
</evidence>
<sequence length="72" mass="8342">MIIYTPLPIESVLNQTDIEEPNYTEMDYQGKKVIVESIDSYQAKIVRLISSNPNDFLNANYTPGKIIYFRPE</sequence>
<protein>
    <submittedName>
        <fullName evidence="1">Uncharacterized protein</fullName>
    </submittedName>
</protein>
<proteinExistence type="predicted"/>
<evidence type="ECO:0000313" key="1">
    <source>
        <dbReference type="EMBL" id="OEF98668.1"/>
    </source>
</evidence>
<dbReference type="AlphaFoldDB" id="A0A1E5G648"/>
<dbReference type="Proteomes" id="UP000094296">
    <property type="component" value="Unassembled WGS sequence"/>
</dbReference>
<gene>
    <name evidence="1" type="ORF">BHF68_03135</name>
</gene>
<reference evidence="1 2" key="1">
    <citation type="submission" date="2016-09" db="EMBL/GenBank/DDBJ databases">
        <title>Draft genome sequence for the type strain of Desulfuribacillus alkaliarsenatis AHT28, an obligately anaerobic, sulfidogenic bacterium isolated from Russian soda lake sediments.</title>
        <authorList>
            <person name="Abin C.A."/>
            <person name="Hollibaugh J.T."/>
        </authorList>
    </citation>
    <scope>NUCLEOTIDE SEQUENCE [LARGE SCALE GENOMIC DNA]</scope>
    <source>
        <strain evidence="1 2">AHT28</strain>
    </source>
</reference>
<dbReference type="InterPro" id="IPR025619">
    <property type="entry name" value="YlzJ"/>
</dbReference>
<dbReference type="RefSeq" id="WP_069642160.1">
    <property type="nucleotide sequence ID" value="NZ_MIJE01000001.1"/>
</dbReference>
<dbReference type="Pfam" id="PF14035">
    <property type="entry name" value="YlzJ"/>
    <property type="match status" value="1"/>
</dbReference>
<accession>A0A1E5G648</accession>
<dbReference type="STRING" id="766136.BHF68_03135"/>
<keyword evidence="2" id="KW-1185">Reference proteome</keyword>
<name>A0A1E5G648_9FIRM</name>
<dbReference type="OrthoDB" id="1683573at2"/>
<dbReference type="EMBL" id="MIJE01000001">
    <property type="protein sequence ID" value="OEF98668.1"/>
    <property type="molecule type" value="Genomic_DNA"/>
</dbReference>